<evidence type="ECO:0008006" key="4">
    <source>
        <dbReference type="Google" id="ProtNLM"/>
    </source>
</evidence>
<feature type="region of interest" description="Disordered" evidence="1">
    <location>
        <begin position="130"/>
        <end position="149"/>
    </location>
</feature>
<dbReference type="PATRIC" id="fig|911238.3.peg.1041"/>
<evidence type="ECO:0000313" key="2">
    <source>
        <dbReference type="EMBL" id="EHJ08039.1"/>
    </source>
</evidence>
<sequence>MGTKFIVFSILVLSIVLGGCNFDNDKKESDNKPKKEQHTKKKSNNEDNAKNETNNIEQNQQNDEEVAINNDNNYNNQQVQTNQNEQINQNVNNTKDAQMQKIEEYEAYLRSKPNMTQSEAEHYNELVGDRQLPGDVATRTGHNGVVADQ</sequence>
<dbReference type="AlphaFoldDB" id="G5JIE8"/>
<feature type="compositionally biased region" description="Low complexity" evidence="1">
    <location>
        <begin position="51"/>
        <end position="61"/>
    </location>
</feature>
<gene>
    <name evidence="2" type="ORF">SS7213T_06171</name>
</gene>
<protein>
    <recommendedName>
        <fullName evidence="4">Lipoprotein</fullName>
    </recommendedName>
</protein>
<dbReference type="RefSeq" id="WP_002463803.1">
    <property type="nucleotide sequence ID" value="NZ_AEUN01000401.1"/>
</dbReference>
<keyword evidence="3" id="KW-1185">Reference proteome</keyword>
<evidence type="ECO:0000256" key="1">
    <source>
        <dbReference type="SAM" id="MobiDB-lite"/>
    </source>
</evidence>
<dbReference type="EMBL" id="AEUN01000401">
    <property type="protein sequence ID" value="EHJ08039.1"/>
    <property type="molecule type" value="Genomic_DNA"/>
</dbReference>
<proteinExistence type="predicted"/>
<feature type="compositionally biased region" description="Basic and acidic residues" evidence="1">
    <location>
        <begin position="23"/>
        <end position="36"/>
    </location>
</feature>
<dbReference type="Proteomes" id="UP000005413">
    <property type="component" value="Unassembled WGS sequence"/>
</dbReference>
<dbReference type="PROSITE" id="PS51257">
    <property type="entry name" value="PROKAR_LIPOPROTEIN"/>
    <property type="match status" value="1"/>
</dbReference>
<organism evidence="2 3">
    <name type="scientific">Staphylococcus simiae CCM 7213 = CCUG 51256</name>
    <dbReference type="NCBI Taxonomy" id="911238"/>
    <lineage>
        <taxon>Bacteria</taxon>
        <taxon>Bacillati</taxon>
        <taxon>Bacillota</taxon>
        <taxon>Bacilli</taxon>
        <taxon>Bacillales</taxon>
        <taxon>Staphylococcaceae</taxon>
        <taxon>Staphylococcus</taxon>
    </lineage>
</organism>
<comment type="caution">
    <text evidence="2">The sequence shown here is derived from an EMBL/GenBank/DDBJ whole genome shotgun (WGS) entry which is preliminary data.</text>
</comment>
<accession>G5JIE8</accession>
<reference evidence="2 3" key="1">
    <citation type="journal article" date="2012" name="BMC Genomics">
        <title>Comparative genomic analysis of the genus Staphylococcus including Staphylococcus aureus and its newly described sister species Staphylococcus simiae.</title>
        <authorList>
            <person name="Suzuki H."/>
            <person name="Lefebure T."/>
            <person name="Pavinski Bitar P."/>
            <person name="Stanhope M.J."/>
        </authorList>
    </citation>
    <scope>NUCLEOTIDE SEQUENCE [LARGE SCALE GENOMIC DNA]</scope>
    <source>
        <strain evidence="2 3">CCM 7213</strain>
    </source>
</reference>
<feature type="compositionally biased region" description="Low complexity" evidence="1">
    <location>
        <begin position="69"/>
        <end position="90"/>
    </location>
</feature>
<feature type="region of interest" description="Disordered" evidence="1">
    <location>
        <begin position="22"/>
        <end position="90"/>
    </location>
</feature>
<name>G5JIE8_9STAP</name>
<evidence type="ECO:0000313" key="3">
    <source>
        <dbReference type="Proteomes" id="UP000005413"/>
    </source>
</evidence>